<keyword evidence="9" id="KW-0833">Ubl conjugation pathway</keyword>
<dbReference type="PROSITE" id="PS50089">
    <property type="entry name" value="ZF_RING_2"/>
    <property type="match status" value="1"/>
</dbReference>
<comment type="pathway">
    <text evidence="3">Protein modification; protein ubiquitination.</text>
</comment>
<dbReference type="CDD" id="cd16461">
    <property type="entry name" value="RING-H2_EL5-like"/>
    <property type="match status" value="1"/>
</dbReference>
<evidence type="ECO:0000313" key="16">
    <source>
        <dbReference type="EMBL" id="KAH7447113.1"/>
    </source>
</evidence>
<dbReference type="PANTHER" id="PTHR46913">
    <property type="entry name" value="RING-H2 FINGER PROTEIN ATL16"/>
    <property type="match status" value="1"/>
</dbReference>
<feature type="domain" description="RING-type" evidence="15">
    <location>
        <begin position="192"/>
        <end position="234"/>
    </location>
</feature>
<sequence>MQIPMFFTSRSSKSSLKMSEVKVCDNGEILSVSSPCPPQFSAPYDYQFPASPDLGNVKDNNNTVQLLLSAKVVAALIILAAIVSVIGWFIKIKLYQRILWDGRAPQIREDEGRLQDFIARPVPIETQAVPLRVDGSGMEDKLIQLLPVLEYADCRSYGVARGRIRATDLQRFPDETMPASSGAGVQHGYDECAVCLSPFQEKESVKVLPTCRHLFHVNCIDTWLQSHANCPLCRENITLPAIEQLIASIMIDSAEISSTINGTPQNGGAQVQSG</sequence>
<comment type="subcellular location">
    <subcellularLocation>
        <location evidence="2">Membrane</location>
        <topology evidence="2">Single-pass membrane protein</topology>
    </subcellularLocation>
</comment>
<keyword evidence="10" id="KW-0862">Zinc</keyword>
<keyword evidence="5" id="KW-0808">Transferase</keyword>
<name>A0A8T2VNI3_CERRI</name>
<dbReference type="InterPro" id="IPR044600">
    <property type="entry name" value="ATL1/ATL16-like"/>
</dbReference>
<keyword evidence="6 14" id="KW-0812">Transmembrane</keyword>
<evidence type="ECO:0000256" key="9">
    <source>
        <dbReference type="ARBA" id="ARBA00022786"/>
    </source>
</evidence>
<dbReference type="GO" id="GO:0061630">
    <property type="term" value="F:ubiquitin protein ligase activity"/>
    <property type="evidence" value="ECO:0007669"/>
    <property type="project" value="UniProtKB-EC"/>
</dbReference>
<dbReference type="GO" id="GO:0008270">
    <property type="term" value="F:zinc ion binding"/>
    <property type="evidence" value="ECO:0007669"/>
    <property type="project" value="UniProtKB-KW"/>
</dbReference>
<evidence type="ECO:0000256" key="13">
    <source>
        <dbReference type="PROSITE-ProRule" id="PRU00175"/>
    </source>
</evidence>
<protein>
    <recommendedName>
        <fullName evidence="4">RING-type E3 ubiquitin transferase</fullName>
        <ecNumber evidence="4">2.3.2.27</ecNumber>
    </recommendedName>
</protein>
<keyword evidence="8 13" id="KW-0863">Zinc-finger</keyword>
<organism evidence="16 17">
    <name type="scientific">Ceratopteris richardii</name>
    <name type="common">Triangle waterfern</name>
    <dbReference type="NCBI Taxonomy" id="49495"/>
    <lineage>
        <taxon>Eukaryota</taxon>
        <taxon>Viridiplantae</taxon>
        <taxon>Streptophyta</taxon>
        <taxon>Embryophyta</taxon>
        <taxon>Tracheophyta</taxon>
        <taxon>Polypodiopsida</taxon>
        <taxon>Polypodiidae</taxon>
        <taxon>Polypodiales</taxon>
        <taxon>Pteridineae</taxon>
        <taxon>Pteridaceae</taxon>
        <taxon>Parkerioideae</taxon>
        <taxon>Ceratopteris</taxon>
    </lineage>
</organism>
<evidence type="ECO:0000256" key="2">
    <source>
        <dbReference type="ARBA" id="ARBA00004167"/>
    </source>
</evidence>
<evidence type="ECO:0000256" key="8">
    <source>
        <dbReference type="ARBA" id="ARBA00022771"/>
    </source>
</evidence>
<evidence type="ECO:0000256" key="7">
    <source>
        <dbReference type="ARBA" id="ARBA00022723"/>
    </source>
</evidence>
<proteinExistence type="predicted"/>
<dbReference type="SMART" id="SM00184">
    <property type="entry name" value="RING"/>
    <property type="match status" value="1"/>
</dbReference>
<evidence type="ECO:0000256" key="4">
    <source>
        <dbReference type="ARBA" id="ARBA00012483"/>
    </source>
</evidence>
<dbReference type="InterPro" id="IPR001841">
    <property type="entry name" value="Znf_RING"/>
</dbReference>
<keyword evidence="12 14" id="KW-0472">Membrane</keyword>
<dbReference type="EC" id="2.3.2.27" evidence="4"/>
<dbReference type="InterPro" id="IPR013083">
    <property type="entry name" value="Znf_RING/FYVE/PHD"/>
</dbReference>
<evidence type="ECO:0000256" key="1">
    <source>
        <dbReference type="ARBA" id="ARBA00000900"/>
    </source>
</evidence>
<reference evidence="16" key="1">
    <citation type="submission" date="2021-08" db="EMBL/GenBank/DDBJ databases">
        <title>WGS assembly of Ceratopteris richardii.</title>
        <authorList>
            <person name="Marchant D.B."/>
            <person name="Chen G."/>
            <person name="Jenkins J."/>
            <person name="Shu S."/>
            <person name="Leebens-Mack J."/>
            <person name="Grimwood J."/>
            <person name="Schmutz J."/>
            <person name="Soltis P."/>
            <person name="Soltis D."/>
            <person name="Chen Z.-H."/>
        </authorList>
    </citation>
    <scope>NUCLEOTIDE SEQUENCE</scope>
    <source>
        <strain evidence="16">Whitten #5841</strain>
        <tissue evidence="16">Leaf</tissue>
    </source>
</reference>
<dbReference type="AlphaFoldDB" id="A0A8T2VNI3"/>
<keyword evidence="11 14" id="KW-1133">Transmembrane helix</keyword>
<gene>
    <name evidence="16" type="ORF">KP509_01G091800</name>
</gene>
<evidence type="ECO:0000256" key="5">
    <source>
        <dbReference type="ARBA" id="ARBA00022679"/>
    </source>
</evidence>
<dbReference type="GO" id="GO:0016567">
    <property type="term" value="P:protein ubiquitination"/>
    <property type="evidence" value="ECO:0007669"/>
    <property type="project" value="InterPro"/>
</dbReference>
<dbReference type="Pfam" id="PF13639">
    <property type="entry name" value="zf-RING_2"/>
    <property type="match status" value="1"/>
</dbReference>
<dbReference type="EMBL" id="CM035406">
    <property type="protein sequence ID" value="KAH7447113.1"/>
    <property type="molecule type" value="Genomic_DNA"/>
</dbReference>
<keyword evidence="7" id="KW-0479">Metal-binding</keyword>
<dbReference type="SUPFAM" id="SSF57850">
    <property type="entry name" value="RING/U-box"/>
    <property type="match status" value="1"/>
</dbReference>
<evidence type="ECO:0000256" key="6">
    <source>
        <dbReference type="ARBA" id="ARBA00022692"/>
    </source>
</evidence>
<evidence type="ECO:0000256" key="10">
    <source>
        <dbReference type="ARBA" id="ARBA00022833"/>
    </source>
</evidence>
<comment type="catalytic activity">
    <reaction evidence="1">
        <text>S-ubiquitinyl-[E2 ubiquitin-conjugating enzyme]-L-cysteine + [acceptor protein]-L-lysine = [E2 ubiquitin-conjugating enzyme]-L-cysteine + N(6)-ubiquitinyl-[acceptor protein]-L-lysine.</text>
        <dbReference type="EC" id="2.3.2.27"/>
    </reaction>
</comment>
<accession>A0A8T2VNI3</accession>
<evidence type="ECO:0000256" key="3">
    <source>
        <dbReference type="ARBA" id="ARBA00004906"/>
    </source>
</evidence>
<feature type="transmembrane region" description="Helical" evidence="14">
    <location>
        <begin position="66"/>
        <end position="90"/>
    </location>
</feature>
<comment type="caution">
    <text evidence="16">The sequence shown here is derived from an EMBL/GenBank/DDBJ whole genome shotgun (WGS) entry which is preliminary data.</text>
</comment>
<dbReference type="Proteomes" id="UP000825935">
    <property type="component" value="Chromosome 1"/>
</dbReference>
<dbReference type="OrthoDB" id="8062037at2759"/>
<dbReference type="GO" id="GO:0016020">
    <property type="term" value="C:membrane"/>
    <property type="evidence" value="ECO:0007669"/>
    <property type="project" value="UniProtKB-SubCell"/>
</dbReference>
<dbReference type="PANTHER" id="PTHR46913:SF1">
    <property type="entry name" value="RING-H2 FINGER PROTEIN ATL16"/>
    <property type="match status" value="1"/>
</dbReference>
<evidence type="ECO:0000256" key="11">
    <source>
        <dbReference type="ARBA" id="ARBA00022989"/>
    </source>
</evidence>
<evidence type="ECO:0000256" key="12">
    <source>
        <dbReference type="ARBA" id="ARBA00023136"/>
    </source>
</evidence>
<dbReference type="Gene3D" id="3.30.40.10">
    <property type="entry name" value="Zinc/RING finger domain, C3HC4 (zinc finger)"/>
    <property type="match status" value="1"/>
</dbReference>
<evidence type="ECO:0000259" key="15">
    <source>
        <dbReference type="PROSITE" id="PS50089"/>
    </source>
</evidence>
<keyword evidence="17" id="KW-1185">Reference proteome</keyword>
<evidence type="ECO:0000313" key="17">
    <source>
        <dbReference type="Proteomes" id="UP000825935"/>
    </source>
</evidence>
<evidence type="ECO:0000256" key="14">
    <source>
        <dbReference type="SAM" id="Phobius"/>
    </source>
</evidence>